<reference evidence="3" key="1">
    <citation type="journal article" date="2015" name="Nature">
        <title>Complex archaea that bridge the gap between prokaryotes and eukaryotes.</title>
        <authorList>
            <person name="Spang A."/>
            <person name="Saw J.H."/>
            <person name="Jorgensen S.L."/>
            <person name="Zaremba-Niedzwiedzka K."/>
            <person name="Martijn J."/>
            <person name="Lind A.E."/>
            <person name="van Eijk R."/>
            <person name="Schleper C."/>
            <person name="Guy L."/>
            <person name="Ettema T.J."/>
        </authorList>
    </citation>
    <scope>NUCLEOTIDE SEQUENCE</scope>
</reference>
<evidence type="ECO:0000313" key="3">
    <source>
        <dbReference type="EMBL" id="KKK87294.1"/>
    </source>
</evidence>
<dbReference type="AlphaFoldDB" id="A0A0F9B9B0"/>
<evidence type="ECO:0000259" key="2">
    <source>
        <dbReference type="Pfam" id="PF18582"/>
    </source>
</evidence>
<protein>
    <recommendedName>
        <fullName evidence="2">Hydrazine synthase alpha subunit middle domain-containing protein</fullName>
    </recommendedName>
</protein>
<feature type="non-terminal residue" evidence="3">
    <location>
        <position position="1"/>
    </location>
</feature>
<name>A0A0F9B9B0_9ZZZZ</name>
<dbReference type="Pfam" id="PF18582">
    <property type="entry name" value="HZS_alpha"/>
    <property type="match status" value="1"/>
</dbReference>
<sequence>GSRLPHEVGGSSVGYNSPDGYAGSSRPMSYLEHQYDTPWPLSEDYYLITDRRHVLLLDQFGNRELIYRWKGNGFIFSPRPLRSRPLPPELPTRTWQGERSGLEDHKRATISVVNVYNSDFEWPEGLDVKKLRIIQIAPAATPDVTVVNGVPTASSYGTSMARMVLGTVPVEEDGSAYFEAPVGKLIYFQVLDENNMAIQSMRSGTYVHPGEQLTCTGCHESKWDTPARPKTRPIAFRRAPSPIEVELQEARPLTFYRLVEPVFQSTCLPCHRREAEEPMDFSYKALLPWVWYADSRDWAFSMPTGGSRNVAGRFGARESRMGKALLATHGSWLSANDLHRVTLWLDVNSMQYSRYHATYNPGAYAWESQTTAQQEAGEAIWPTFEVDPSNPTGVESGRPLPD</sequence>
<feature type="region of interest" description="Disordered" evidence="1">
    <location>
        <begin position="1"/>
        <end position="20"/>
    </location>
</feature>
<accession>A0A0F9B9B0</accession>
<dbReference type="EMBL" id="LAZR01050466">
    <property type="protein sequence ID" value="KKK87294.1"/>
    <property type="molecule type" value="Genomic_DNA"/>
</dbReference>
<organism evidence="3">
    <name type="scientific">marine sediment metagenome</name>
    <dbReference type="NCBI Taxonomy" id="412755"/>
    <lineage>
        <taxon>unclassified sequences</taxon>
        <taxon>metagenomes</taxon>
        <taxon>ecological metagenomes</taxon>
    </lineage>
</organism>
<proteinExistence type="predicted"/>
<dbReference type="InterPro" id="IPR036280">
    <property type="entry name" value="Multihaem_cyt_sf"/>
</dbReference>
<feature type="domain" description="Hydrazine synthase alpha subunit middle" evidence="2">
    <location>
        <begin position="127"/>
        <end position="220"/>
    </location>
</feature>
<gene>
    <name evidence="3" type="ORF">LCGC14_2754680</name>
</gene>
<comment type="caution">
    <text evidence="3">The sequence shown here is derived from an EMBL/GenBank/DDBJ whole genome shotgun (WGS) entry which is preliminary data.</text>
</comment>
<dbReference type="InterPro" id="IPR040698">
    <property type="entry name" value="HZS_alpha_mid"/>
</dbReference>
<evidence type="ECO:0000256" key="1">
    <source>
        <dbReference type="SAM" id="MobiDB-lite"/>
    </source>
</evidence>
<dbReference type="SUPFAM" id="SSF48695">
    <property type="entry name" value="Multiheme cytochromes"/>
    <property type="match status" value="1"/>
</dbReference>
<feature type="region of interest" description="Disordered" evidence="1">
    <location>
        <begin position="383"/>
        <end position="402"/>
    </location>
</feature>